<dbReference type="Proteomes" id="UP001375812">
    <property type="component" value="Unassembled WGS sequence"/>
</dbReference>
<comment type="caution">
    <text evidence="4">The sequence shown here is derived from an EMBL/GenBank/DDBJ whole genome shotgun (WGS) entry which is preliminary data.</text>
</comment>
<dbReference type="InterPro" id="IPR000160">
    <property type="entry name" value="GGDEF_dom"/>
</dbReference>
<dbReference type="InterPro" id="IPR043128">
    <property type="entry name" value="Rev_trsase/Diguanyl_cyclase"/>
</dbReference>
<reference evidence="4 5" key="1">
    <citation type="submission" date="2023-12" db="EMBL/GenBank/DDBJ databases">
        <title>Gut-associated functions are favored during microbiome assembly across C. elegans life.</title>
        <authorList>
            <person name="Zimmermann J."/>
        </authorList>
    </citation>
    <scope>NUCLEOTIDE SEQUENCE [LARGE SCALE GENOMIC DNA]</scope>
    <source>
        <strain evidence="4 5">MYb71</strain>
    </source>
</reference>
<dbReference type="RefSeq" id="WP_105545335.1">
    <property type="nucleotide sequence ID" value="NZ_JBBGZH010000003.1"/>
</dbReference>
<evidence type="ECO:0000259" key="3">
    <source>
        <dbReference type="PROSITE" id="PS50887"/>
    </source>
</evidence>
<dbReference type="InterPro" id="IPR029787">
    <property type="entry name" value="Nucleotide_cyclase"/>
</dbReference>
<dbReference type="EMBL" id="JBBGZH010000003">
    <property type="protein sequence ID" value="MEJ5022900.1"/>
    <property type="molecule type" value="Genomic_DNA"/>
</dbReference>
<evidence type="ECO:0000313" key="4">
    <source>
        <dbReference type="EMBL" id="MEJ5022900.1"/>
    </source>
</evidence>
<proteinExistence type="predicted"/>
<protein>
    <recommendedName>
        <fullName evidence="1">diguanylate cyclase</fullName>
        <ecNumber evidence="1">2.7.7.65</ecNumber>
    </recommendedName>
</protein>
<name>A0ABU8PMU8_9HYPH</name>
<keyword evidence="5" id="KW-1185">Reference proteome</keyword>
<evidence type="ECO:0000313" key="5">
    <source>
        <dbReference type="Proteomes" id="UP001375812"/>
    </source>
</evidence>
<gene>
    <name evidence="4" type="ORF">WH297_24665</name>
</gene>
<dbReference type="NCBIfam" id="TIGR00254">
    <property type="entry name" value="GGDEF"/>
    <property type="match status" value="1"/>
</dbReference>
<evidence type="ECO:0000256" key="2">
    <source>
        <dbReference type="ARBA" id="ARBA00034247"/>
    </source>
</evidence>
<keyword evidence="4" id="KW-0808">Transferase</keyword>
<dbReference type="PANTHER" id="PTHR45138:SF9">
    <property type="entry name" value="DIGUANYLATE CYCLASE DGCM-RELATED"/>
    <property type="match status" value="1"/>
</dbReference>
<organism evidence="4 5">
    <name type="scientific">Ochrobactrum vermis</name>
    <dbReference type="NCBI Taxonomy" id="1827297"/>
    <lineage>
        <taxon>Bacteria</taxon>
        <taxon>Pseudomonadati</taxon>
        <taxon>Pseudomonadota</taxon>
        <taxon>Alphaproteobacteria</taxon>
        <taxon>Hyphomicrobiales</taxon>
        <taxon>Brucellaceae</taxon>
        <taxon>Brucella/Ochrobactrum group</taxon>
        <taxon>Ochrobactrum</taxon>
    </lineage>
</organism>
<dbReference type="PROSITE" id="PS50887">
    <property type="entry name" value="GGDEF"/>
    <property type="match status" value="1"/>
</dbReference>
<dbReference type="InterPro" id="IPR050469">
    <property type="entry name" value="Diguanylate_Cyclase"/>
</dbReference>
<feature type="domain" description="GGDEF" evidence="3">
    <location>
        <begin position="1"/>
        <end position="59"/>
    </location>
</feature>
<comment type="catalytic activity">
    <reaction evidence="2">
        <text>2 GTP = 3',3'-c-di-GMP + 2 diphosphate</text>
        <dbReference type="Rhea" id="RHEA:24898"/>
        <dbReference type="ChEBI" id="CHEBI:33019"/>
        <dbReference type="ChEBI" id="CHEBI:37565"/>
        <dbReference type="ChEBI" id="CHEBI:58805"/>
        <dbReference type="EC" id="2.7.7.65"/>
    </reaction>
</comment>
<dbReference type="GO" id="GO:0052621">
    <property type="term" value="F:diguanylate cyclase activity"/>
    <property type="evidence" value="ECO:0007669"/>
    <property type="project" value="UniProtKB-EC"/>
</dbReference>
<dbReference type="EC" id="2.7.7.65" evidence="1"/>
<dbReference type="Gene3D" id="3.30.70.270">
    <property type="match status" value="1"/>
</dbReference>
<dbReference type="PANTHER" id="PTHR45138">
    <property type="entry name" value="REGULATORY COMPONENTS OF SENSORY TRANSDUCTION SYSTEM"/>
    <property type="match status" value="1"/>
</dbReference>
<accession>A0ABU8PMU8</accession>
<evidence type="ECO:0000256" key="1">
    <source>
        <dbReference type="ARBA" id="ARBA00012528"/>
    </source>
</evidence>
<sequence>MPFSLMMIDIDHFKLINNALGHLEGDSVIRDVALLIVNRRLNGTPYRRPKSTPPLGCKV</sequence>
<dbReference type="Pfam" id="PF00990">
    <property type="entry name" value="GGDEF"/>
    <property type="match status" value="1"/>
</dbReference>
<keyword evidence="4" id="KW-0548">Nucleotidyltransferase</keyword>
<dbReference type="SUPFAM" id="SSF55073">
    <property type="entry name" value="Nucleotide cyclase"/>
    <property type="match status" value="1"/>
</dbReference>